<evidence type="ECO:0000313" key="3">
    <source>
        <dbReference type="Proteomes" id="UP000243797"/>
    </source>
</evidence>
<dbReference type="Proteomes" id="UP000243797">
    <property type="component" value="Unassembled WGS sequence"/>
</dbReference>
<feature type="region of interest" description="Disordered" evidence="1">
    <location>
        <begin position="65"/>
        <end position="86"/>
    </location>
</feature>
<dbReference type="InParanoid" id="A0A2K1QPU9"/>
<reference evidence="2 3" key="1">
    <citation type="submission" date="2017-06" db="EMBL/GenBank/DDBJ databases">
        <title>Draft genome sequence of a variant of Elsinoe murrayae.</title>
        <authorList>
            <person name="Cheng Q."/>
        </authorList>
    </citation>
    <scope>NUCLEOTIDE SEQUENCE [LARGE SCALE GENOMIC DNA]</scope>
    <source>
        <strain evidence="2 3">CQ-2017a</strain>
    </source>
</reference>
<dbReference type="AlphaFoldDB" id="A0A2K1QPU9"/>
<organism evidence="2 3">
    <name type="scientific">Sphaceloma murrayae</name>
    <dbReference type="NCBI Taxonomy" id="2082308"/>
    <lineage>
        <taxon>Eukaryota</taxon>
        <taxon>Fungi</taxon>
        <taxon>Dikarya</taxon>
        <taxon>Ascomycota</taxon>
        <taxon>Pezizomycotina</taxon>
        <taxon>Dothideomycetes</taxon>
        <taxon>Dothideomycetidae</taxon>
        <taxon>Myriangiales</taxon>
        <taxon>Elsinoaceae</taxon>
        <taxon>Sphaceloma</taxon>
    </lineage>
</organism>
<name>A0A2K1QPU9_9PEZI</name>
<accession>A0A2K1QPU9</accession>
<gene>
    <name evidence="2" type="ORF">CAC42_4933</name>
</gene>
<feature type="compositionally biased region" description="Basic and acidic residues" evidence="1">
    <location>
        <begin position="65"/>
        <end position="77"/>
    </location>
</feature>
<keyword evidence="3" id="KW-1185">Reference proteome</keyword>
<proteinExistence type="predicted"/>
<dbReference type="OrthoDB" id="3877738at2759"/>
<evidence type="ECO:0000313" key="2">
    <source>
        <dbReference type="EMBL" id="PNS16969.1"/>
    </source>
</evidence>
<evidence type="ECO:0000256" key="1">
    <source>
        <dbReference type="SAM" id="MobiDB-lite"/>
    </source>
</evidence>
<dbReference type="EMBL" id="NKHZ01000055">
    <property type="protein sequence ID" value="PNS16969.1"/>
    <property type="molecule type" value="Genomic_DNA"/>
</dbReference>
<protein>
    <submittedName>
        <fullName evidence="2">Uncharacterized protein</fullName>
    </submittedName>
</protein>
<sequence length="303" mass="34021">MQEGPSTTTARSILCHEKRWSADVGLCRWIIFNQDGTGLLFGSRQISVDVQMDFTWKGLDSALDRALHDPSGHEPTGHEPNSGPLNEQRRQTLIDTVRNNGGHVNPTSLLLGQGHWDWLEKDIDQEAARGLGYGTPQGLTMAREDRPGRDERIPLGSSPDSLPVVVFYPAGTLPTDKSEQLARSRSRKPELLAEFKLEMSLNVIGPPHVQLNGRDVGIRRPSPGPFNGRDPGPRVLAVRLERGLFTPPINTTGAPPDNYELRLVFETSPYLTRQDWHMEDSDYWEHKVFVAHHSEVPWEPEKH</sequence>
<comment type="caution">
    <text evidence="2">The sequence shown here is derived from an EMBL/GenBank/DDBJ whole genome shotgun (WGS) entry which is preliminary data.</text>
</comment>